<name>A0A366DZJ4_9HYPH</name>
<protein>
    <submittedName>
        <fullName evidence="2">Type IV secretory pathway VirJ component</fullName>
    </submittedName>
</protein>
<dbReference type="InterPro" id="IPR029058">
    <property type="entry name" value="AB_hydrolase_fold"/>
</dbReference>
<dbReference type="InterPro" id="IPR010333">
    <property type="entry name" value="VirJ"/>
</dbReference>
<dbReference type="OrthoDB" id="9807916at2"/>
<evidence type="ECO:0000313" key="3">
    <source>
        <dbReference type="Proteomes" id="UP000252893"/>
    </source>
</evidence>
<dbReference type="SUPFAM" id="SSF53474">
    <property type="entry name" value="alpha/beta-Hydrolases"/>
    <property type="match status" value="2"/>
</dbReference>
<dbReference type="Gene3D" id="3.40.50.1820">
    <property type="entry name" value="alpha/beta hydrolase"/>
    <property type="match status" value="1"/>
</dbReference>
<dbReference type="PIRSF" id="PIRSF029063">
    <property type="entry name" value="IV_sec_VirJ"/>
    <property type="match status" value="1"/>
</dbReference>
<proteinExistence type="predicted"/>
<feature type="domain" description="Bacterial virulence" evidence="1">
    <location>
        <begin position="274"/>
        <end position="458"/>
    </location>
</feature>
<keyword evidence="3" id="KW-1185">Reference proteome</keyword>
<dbReference type="Proteomes" id="UP000252893">
    <property type="component" value="Unassembled WGS sequence"/>
</dbReference>
<reference evidence="2 3" key="1">
    <citation type="submission" date="2018-06" db="EMBL/GenBank/DDBJ databases">
        <title>Genomic Encyclopedia of Type Strains, Phase IV (KMG-IV): sequencing the most valuable type-strain genomes for metagenomic binning, comparative biology and taxonomic classification.</title>
        <authorList>
            <person name="Goeker M."/>
        </authorList>
    </citation>
    <scope>NUCLEOTIDE SEQUENCE [LARGE SCALE GENOMIC DNA]</scope>
    <source>
        <strain evidence="2 3">DSM 25619</strain>
    </source>
</reference>
<evidence type="ECO:0000259" key="1">
    <source>
        <dbReference type="Pfam" id="PF06057"/>
    </source>
</evidence>
<sequence>MKTKLLLGIFGLFVVIAGTYFTLHPGKVTRFWASLTAPEKPVTQVSAERLSDIPVYMPKSDPAGLAIVISDQGGIGERERRFTDALLARNLIVLPVDLRIWRAALDKEDGECNYLDSDFEAITKEALRALDLDVYFHPVVTGIGEGAMIAYAAASDSPDATIAGAVGIDPVTARTRLPSCTEQAQAVKATGGGFTYEYGKTLPVSALLVAADGLQANQPDTARQQNIAMLQNVPDLNARLRVAADEVLSMGAQDTQNAALPVIDLPASGGKANYVAIFYSGDGGWRDIDKSIGEWLQTQGVHVIGVDSLRYFWNERKPEEIARDTAALIKKADPGGKLPVAVLGYSFGADTFPFAWKYLDPELQKRIRMIGLLGSSTTTSFQVSVEGWFGAEGDQKTLPAILSMPLDRVVCAYGEDEDDTACTADALKGADIMKLSGGHHFDGNYEAVAQALLQKMHKLANIDTVEALR</sequence>
<dbReference type="AlphaFoldDB" id="A0A366DZJ4"/>
<organism evidence="2 3">
    <name type="scientific">Pseudochrobactrum asaccharolyticum</name>
    <dbReference type="NCBI Taxonomy" id="354351"/>
    <lineage>
        <taxon>Bacteria</taxon>
        <taxon>Pseudomonadati</taxon>
        <taxon>Pseudomonadota</taxon>
        <taxon>Alphaproteobacteria</taxon>
        <taxon>Hyphomicrobiales</taxon>
        <taxon>Brucellaceae</taxon>
        <taxon>Pseudochrobactrum</taxon>
    </lineage>
</organism>
<dbReference type="RefSeq" id="WP_113944082.1">
    <property type="nucleotide sequence ID" value="NZ_JBHEEG010000008.1"/>
</dbReference>
<gene>
    <name evidence="2" type="ORF">DFR47_10393</name>
</gene>
<comment type="caution">
    <text evidence="2">The sequence shown here is derived from an EMBL/GenBank/DDBJ whole genome shotgun (WGS) entry which is preliminary data.</text>
</comment>
<dbReference type="EMBL" id="QNRH01000003">
    <property type="protein sequence ID" value="RBO95530.1"/>
    <property type="molecule type" value="Genomic_DNA"/>
</dbReference>
<dbReference type="InterPro" id="IPR011225">
    <property type="entry name" value="IV_sec_VirJ"/>
</dbReference>
<evidence type="ECO:0000313" key="2">
    <source>
        <dbReference type="EMBL" id="RBO95530.1"/>
    </source>
</evidence>
<dbReference type="Pfam" id="PF06057">
    <property type="entry name" value="VirJ"/>
    <property type="match status" value="1"/>
</dbReference>
<accession>A0A366DZJ4</accession>